<dbReference type="Proteomes" id="UP001194746">
    <property type="component" value="Unassembled WGS sequence"/>
</dbReference>
<dbReference type="InterPro" id="IPR029058">
    <property type="entry name" value="AB_hydrolase_fold"/>
</dbReference>
<evidence type="ECO:0000256" key="1">
    <source>
        <dbReference type="ARBA" id="ARBA00005964"/>
    </source>
</evidence>
<evidence type="ECO:0000313" key="5">
    <source>
        <dbReference type="EMBL" id="KAF9886731.1"/>
    </source>
</evidence>
<feature type="chain" id="PRO_5041775583" description="Carboxylic ester hydrolase" evidence="3">
    <location>
        <begin position="27"/>
        <end position="542"/>
    </location>
</feature>
<organism evidence="5 6">
    <name type="scientific">Aspergillus nanangensis</name>
    <dbReference type="NCBI Taxonomy" id="2582783"/>
    <lineage>
        <taxon>Eukaryota</taxon>
        <taxon>Fungi</taxon>
        <taxon>Dikarya</taxon>
        <taxon>Ascomycota</taxon>
        <taxon>Pezizomycotina</taxon>
        <taxon>Eurotiomycetes</taxon>
        <taxon>Eurotiomycetidae</taxon>
        <taxon>Eurotiales</taxon>
        <taxon>Aspergillaceae</taxon>
        <taxon>Aspergillus</taxon>
        <taxon>Aspergillus subgen. Circumdati</taxon>
    </lineage>
</organism>
<keyword evidence="6" id="KW-1185">Reference proteome</keyword>
<dbReference type="SUPFAM" id="SSF53474">
    <property type="entry name" value="alpha/beta-Hydrolases"/>
    <property type="match status" value="1"/>
</dbReference>
<protein>
    <recommendedName>
        <fullName evidence="3">Carboxylic ester hydrolase</fullName>
        <ecNumber evidence="3">3.1.1.-</ecNumber>
    </recommendedName>
</protein>
<dbReference type="PROSITE" id="PS00941">
    <property type="entry name" value="CARBOXYLESTERASE_B_2"/>
    <property type="match status" value="1"/>
</dbReference>
<comment type="similarity">
    <text evidence="1 3">Belongs to the type-B carboxylesterase/lipase family.</text>
</comment>
<name>A0AAD4CHR0_ASPNN</name>
<comment type="caution">
    <text evidence="5">The sequence shown here is derived from an EMBL/GenBank/DDBJ whole genome shotgun (WGS) entry which is preliminary data.</text>
</comment>
<reference evidence="5" key="2">
    <citation type="submission" date="2020-02" db="EMBL/GenBank/DDBJ databases">
        <authorList>
            <person name="Gilchrist C.L.M."/>
            <person name="Chooi Y.-H."/>
        </authorList>
    </citation>
    <scope>NUCLEOTIDE SEQUENCE</scope>
    <source>
        <strain evidence="5">MST-FP2251</strain>
    </source>
</reference>
<sequence length="542" mass="59176">MNFHGCSFQVCVIWLVLSGFGRICLATRHFGVVDLGYAKYQGSRLASGVHQFLGMRYAAPPVANLRWRAPQDPETITGVQDAHQLPPICMGLGEVASANKTEDCLFVNVFSPSNATTTSKLPVWVYIQGGGFVTNANANYNGTDLVVQSNHSLVLVNFNYRVGPLGFLSSEEVRQDGDLNVGLLDQRKLLYWVQKYIHLFGGDPQHVVIHGASAGAISVTHHLTAYGGRDDGLFIGGVGESIAWTVSLTVPESEPHFDQFASRFNCSQPDRVACLRSLDPSTIQTLGYAPDDQLVTLAAKLPFQPVIDGSLFPDTHYHSFEHGKFLKLPLILGDDTNEGSLFAANASSESEVTAFVKGWSPQLSDHQIQRVVHAYPPTESVPGRAPYFASASDIFGDGVFLCPTKWVSECASSYTPTQIWNYRFNVQDQIAIAAGLGVPHTFETEAIFGPGQAESIRPGFAGAGASYSTYNAAIVPIIQDYLISFVMSLDPNTYRSSMSPVWSPFEVGARMKLQTNQTEMEAIPGELHAKCKIWYSFEDLGK</sequence>
<dbReference type="EMBL" id="VCAU01000072">
    <property type="protein sequence ID" value="KAF9886731.1"/>
    <property type="molecule type" value="Genomic_DNA"/>
</dbReference>
<evidence type="ECO:0000259" key="4">
    <source>
        <dbReference type="Pfam" id="PF00135"/>
    </source>
</evidence>
<evidence type="ECO:0000256" key="2">
    <source>
        <dbReference type="ARBA" id="ARBA00022801"/>
    </source>
</evidence>
<reference evidence="5" key="1">
    <citation type="journal article" date="2019" name="Beilstein J. Org. Chem.">
        <title>Nanangenines: drimane sesquiterpenoids as the dominant metabolite cohort of a novel Australian fungus, Aspergillus nanangensis.</title>
        <authorList>
            <person name="Lacey H.J."/>
            <person name="Gilchrist C.L.M."/>
            <person name="Crombie A."/>
            <person name="Kalaitzis J.A."/>
            <person name="Vuong D."/>
            <person name="Rutledge P.J."/>
            <person name="Turner P."/>
            <person name="Pitt J.I."/>
            <person name="Lacey E."/>
            <person name="Chooi Y.H."/>
            <person name="Piggott A.M."/>
        </authorList>
    </citation>
    <scope>NUCLEOTIDE SEQUENCE</scope>
    <source>
        <strain evidence="5">MST-FP2251</strain>
    </source>
</reference>
<keyword evidence="2 3" id="KW-0378">Hydrolase</keyword>
<keyword evidence="3" id="KW-0732">Signal</keyword>
<accession>A0AAD4CHR0</accession>
<dbReference type="AlphaFoldDB" id="A0AAD4CHR0"/>
<dbReference type="InterPro" id="IPR050654">
    <property type="entry name" value="AChE-related_enzymes"/>
</dbReference>
<dbReference type="Pfam" id="PF00135">
    <property type="entry name" value="COesterase"/>
    <property type="match status" value="1"/>
</dbReference>
<dbReference type="PANTHER" id="PTHR43918:SF4">
    <property type="entry name" value="CARBOXYLIC ESTER HYDROLASE"/>
    <property type="match status" value="1"/>
</dbReference>
<evidence type="ECO:0000313" key="6">
    <source>
        <dbReference type="Proteomes" id="UP001194746"/>
    </source>
</evidence>
<dbReference type="InterPro" id="IPR002018">
    <property type="entry name" value="CarbesteraseB"/>
</dbReference>
<feature type="domain" description="Carboxylesterase type B" evidence="4">
    <location>
        <begin position="38"/>
        <end position="522"/>
    </location>
</feature>
<dbReference type="InterPro" id="IPR019826">
    <property type="entry name" value="Carboxylesterase_B_AS"/>
</dbReference>
<evidence type="ECO:0000256" key="3">
    <source>
        <dbReference type="RuleBase" id="RU361235"/>
    </source>
</evidence>
<dbReference type="PROSITE" id="PS00122">
    <property type="entry name" value="CARBOXYLESTERASE_B_1"/>
    <property type="match status" value="1"/>
</dbReference>
<dbReference type="InterPro" id="IPR019819">
    <property type="entry name" value="Carboxylesterase_B_CS"/>
</dbReference>
<proteinExistence type="inferred from homology"/>
<dbReference type="GO" id="GO:0052689">
    <property type="term" value="F:carboxylic ester hydrolase activity"/>
    <property type="evidence" value="ECO:0007669"/>
    <property type="project" value="TreeGrafter"/>
</dbReference>
<dbReference type="PANTHER" id="PTHR43918">
    <property type="entry name" value="ACETYLCHOLINESTERASE"/>
    <property type="match status" value="1"/>
</dbReference>
<gene>
    <name evidence="5" type="primary">CES1A</name>
    <name evidence="5" type="ORF">FE257_011108</name>
</gene>
<dbReference type="EC" id="3.1.1.-" evidence="3"/>
<dbReference type="Gene3D" id="3.40.50.1820">
    <property type="entry name" value="alpha/beta hydrolase"/>
    <property type="match status" value="1"/>
</dbReference>
<feature type="signal peptide" evidence="3">
    <location>
        <begin position="1"/>
        <end position="26"/>
    </location>
</feature>